<dbReference type="PROSITE" id="PS51648">
    <property type="entry name" value="YCGL"/>
    <property type="match status" value="1"/>
</dbReference>
<dbReference type="OrthoDB" id="7062382at2"/>
<dbReference type="PATRIC" id="fig|1461581.3.peg.2137"/>
<evidence type="ECO:0000259" key="2">
    <source>
        <dbReference type="PROSITE" id="PS51648"/>
    </source>
</evidence>
<reference evidence="3" key="1">
    <citation type="submission" date="2014-07" db="EMBL/GenBank/DDBJ databases">
        <authorList>
            <person name="Urmite Genomes Urmite Genomes"/>
        </authorList>
    </citation>
    <scope>NUCLEOTIDE SEQUENCE</scope>
    <source>
        <strain evidence="3">12M76_air</strain>
    </source>
</reference>
<dbReference type="InterPro" id="IPR027354">
    <property type="entry name" value="YcgL_dom"/>
</dbReference>
<evidence type="ECO:0000313" key="3">
    <source>
        <dbReference type="EMBL" id="CEA05602.1"/>
    </source>
</evidence>
<feature type="domain" description="YcgL" evidence="2">
    <location>
        <begin position="3"/>
        <end position="87"/>
    </location>
</feature>
<gene>
    <name evidence="3" type="primary">ycgL</name>
    <name evidence="3" type="ORF">BN1049_02168</name>
</gene>
<name>A0A078MJM7_9PSED</name>
<dbReference type="SUPFAM" id="SSF160191">
    <property type="entry name" value="YcgL-like"/>
    <property type="match status" value="1"/>
</dbReference>
<dbReference type="InterPro" id="IPR038068">
    <property type="entry name" value="YcgL-like_sf"/>
</dbReference>
<organism evidence="3">
    <name type="scientific">Pseudomonas saudimassiliensis</name>
    <dbReference type="NCBI Taxonomy" id="1461581"/>
    <lineage>
        <taxon>Bacteria</taxon>
        <taxon>Pseudomonadati</taxon>
        <taxon>Pseudomonadota</taxon>
        <taxon>Gammaproteobacteria</taxon>
        <taxon>Pseudomonadales</taxon>
        <taxon>Pseudomonadaceae</taxon>
        <taxon>Pseudomonas</taxon>
    </lineage>
</organism>
<dbReference type="AlphaFoldDB" id="A0A078MJM7"/>
<dbReference type="EMBL" id="LM997413">
    <property type="protein sequence ID" value="CEA05602.1"/>
    <property type="molecule type" value="Genomic_DNA"/>
</dbReference>
<dbReference type="Pfam" id="PF05166">
    <property type="entry name" value="YcgL"/>
    <property type="match status" value="1"/>
</dbReference>
<dbReference type="PANTHER" id="PTHR38109">
    <property type="entry name" value="PROTEIN YCGL"/>
    <property type="match status" value="1"/>
</dbReference>
<dbReference type="HAMAP" id="MF_01866">
    <property type="entry name" value="UPF0745"/>
    <property type="match status" value="1"/>
</dbReference>
<proteinExistence type="inferred from homology"/>
<accession>A0A078MJM7</accession>
<evidence type="ECO:0000256" key="1">
    <source>
        <dbReference type="HAMAP-Rule" id="MF_01866"/>
    </source>
</evidence>
<dbReference type="RefSeq" id="WP_044499861.1">
    <property type="nucleotide sequence ID" value="NZ_LK391969.1"/>
</dbReference>
<protein>
    <recommendedName>
        <fullName evidence="1">YcgL domain-containing protein BN1049_02168</fullName>
    </recommendedName>
</protein>
<dbReference type="PANTHER" id="PTHR38109:SF1">
    <property type="entry name" value="PROTEIN YCGL"/>
    <property type="match status" value="1"/>
</dbReference>
<dbReference type="EMBL" id="LK391969">
    <property type="protein sequence ID" value="CEF27221.1"/>
    <property type="molecule type" value="Genomic_DNA"/>
</dbReference>
<dbReference type="Gene3D" id="3.10.510.20">
    <property type="entry name" value="YcgL domain"/>
    <property type="match status" value="1"/>
</dbReference>
<sequence>MKTLCSIYRSPRKQGMYLYVPREKGVSQVPEQLLKLFGKPEHAMDLVLSEERKLAREDILQVLDNLKNQGYHLQMPPKQEDWIVHLPDELLTRNDPV</sequence>